<feature type="signal peptide" evidence="1">
    <location>
        <begin position="1"/>
        <end position="26"/>
    </location>
</feature>
<evidence type="ECO:0000313" key="3">
    <source>
        <dbReference type="Proteomes" id="UP000271469"/>
    </source>
</evidence>
<dbReference type="InterPro" id="IPR006311">
    <property type="entry name" value="TAT_signal"/>
</dbReference>
<dbReference type="PROSITE" id="PS51318">
    <property type="entry name" value="TAT"/>
    <property type="match status" value="1"/>
</dbReference>
<dbReference type="KEGG" id="gom:D7316_00412"/>
<protein>
    <submittedName>
        <fullName evidence="2">Uncharacterized protein</fullName>
    </submittedName>
</protein>
<sequence>MTISRSRIFGTTAACAAIAATGFVMAAPANAAVSGLTLQEQSGYGSVEGLRGAGCTYVAKVDVAGDNSVVTFKVDGPGNADSESTVTPADGTATYPFKPAGRGTYKITAVQGGISSNTVTAEIGGNGIQIDPETCLVLAP</sequence>
<dbReference type="Proteomes" id="UP000271469">
    <property type="component" value="Chromosome"/>
</dbReference>
<evidence type="ECO:0000313" key="2">
    <source>
        <dbReference type="EMBL" id="AZG43841.1"/>
    </source>
</evidence>
<organism evidence="2 3">
    <name type="scientific">Gordonia insulae</name>
    <dbReference type="NCBI Taxonomy" id="2420509"/>
    <lineage>
        <taxon>Bacteria</taxon>
        <taxon>Bacillati</taxon>
        <taxon>Actinomycetota</taxon>
        <taxon>Actinomycetes</taxon>
        <taxon>Mycobacteriales</taxon>
        <taxon>Gordoniaceae</taxon>
        <taxon>Gordonia</taxon>
    </lineage>
</organism>
<dbReference type="EMBL" id="CP033972">
    <property type="protein sequence ID" value="AZG43841.1"/>
    <property type="molecule type" value="Genomic_DNA"/>
</dbReference>
<dbReference type="RefSeq" id="WP_124706818.1">
    <property type="nucleotide sequence ID" value="NZ_CP033972.1"/>
</dbReference>
<name>A0A3G8JFA1_9ACTN</name>
<gene>
    <name evidence="2" type="ORF">D7316_00412</name>
</gene>
<proteinExistence type="predicted"/>
<reference evidence="2 3" key="1">
    <citation type="submission" date="2018-11" db="EMBL/GenBank/DDBJ databases">
        <title>Gordonia insulae sp. nov., isolated from an island soil.</title>
        <authorList>
            <person name="Kim Y.S."/>
            <person name="Kim S.B."/>
        </authorList>
    </citation>
    <scope>NUCLEOTIDE SEQUENCE [LARGE SCALE GENOMIC DNA]</scope>
    <source>
        <strain evidence="2 3">MMS17-SY073</strain>
    </source>
</reference>
<keyword evidence="3" id="KW-1185">Reference proteome</keyword>
<feature type="chain" id="PRO_5039357515" evidence="1">
    <location>
        <begin position="27"/>
        <end position="140"/>
    </location>
</feature>
<keyword evidence="1" id="KW-0732">Signal</keyword>
<accession>A0A3G8JFA1</accession>
<evidence type="ECO:0000256" key="1">
    <source>
        <dbReference type="SAM" id="SignalP"/>
    </source>
</evidence>
<dbReference type="AlphaFoldDB" id="A0A3G8JFA1"/>